<dbReference type="InterPro" id="IPR027417">
    <property type="entry name" value="P-loop_NTPase"/>
</dbReference>
<dbReference type="EMBL" id="JBHSFA010000011">
    <property type="protein sequence ID" value="MFC4544424.1"/>
    <property type="molecule type" value="Genomic_DNA"/>
</dbReference>
<protein>
    <submittedName>
        <fullName evidence="2">Uncharacterized protein</fullName>
    </submittedName>
</protein>
<evidence type="ECO:0000313" key="2">
    <source>
        <dbReference type="EMBL" id="MFC4544424.1"/>
    </source>
</evidence>
<name>A0ABD5PWQ6_9EURY</name>
<dbReference type="RefSeq" id="WP_250141157.1">
    <property type="nucleotide sequence ID" value="NZ_JALIQP010000003.1"/>
</dbReference>
<comment type="caution">
    <text evidence="2">The sequence shown here is derived from an EMBL/GenBank/DDBJ whole genome shotgun (WGS) entry which is preliminary data.</text>
</comment>
<gene>
    <name evidence="2" type="ORF">ACFO5R_21065</name>
</gene>
<proteinExistence type="predicted"/>
<dbReference type="AlphaFoldDB" id="A0ABD5PWQ6"/>
<evidence type="ECO:0000313" key="3">
    <source>
        <dbReference type="Proteomes" id="UP001595898"/>
    </source>
</evidence>
<keyword evidence="3" id="KW-1185">Reference proteome</keyword>
<sequence length="742" mass="81585">MTRADRRRSMAAESAPLRGDLRILPFEGGTLVSQVATVYEELLTDRGYDVTDILVLKRFPTGIEDFAAALVEELDLLGRPNVKTISRHASRVVTEHAPDARILSDVERIETLSMVLEGHTWEHDYFAGAASHESFGRDVGRVLLAASYGGGFDLPKGPDRGPHTELLAELAAVRDRFHDWLASQGWVERPDVLSRAITALEDDAVRSTIEREFEAIVAVGFEEFGAVERDYLAALAENAELVCLGEAHASIARVWNEPGSVEDLGSAMAIESAGRRRDRSRTPDAVARYLATDDDSVLDGLEDPIYTIAGDTLYDQLATIANEIGYLRTEHDLTYDDVAVLVKDSTGPIGTARRVLQRAGIPTASATVTGLSGDRAVRELHALAAYHAATDRETRERAGQILADRLGGWPDDALAAVADESGVREQLGRWILETDLKHRIAESEPIEARAQFHHVERVLGIAAFVETADSLPDTWDGFLRMLERAITYVASDTYSTAVDVEENGVLVDAVRICKHDRRKAVFLVNVHEGQYPESRQLTQLFPRQWVREMPGYPGVTTPTAADVRATFETAPATIDEPYDAYYAELARRQLAIGARAASERLYCCTSRTNESALGKRQHRSRYLTDLEAREEVPIVEVGSEAAERGIYTHGEASTAVLSEPWDQLERIQGAASTGSEYDLRRAERSFGAIGALLESDDLDPRFEQAVYAQIDRALGDVGRDGDEDAVRRGDGEDETGVGRDGE</sequence>
<feature type="region of interest" description="Disordered" evidence="1">
    <location>
        <begin position="713"/>
        <end position="742"/>
    </location>
</feature>
<dbReference type="SUPFAM" id="SSF52540">
    <property type="entry name" value="P-loop containing nucleoside triphosphate hydrolases"/>
    <property type="match status" value="1"/>
</dbReference>
<organism evidence="2 3">
    <name type="scientific">Halosolutus amylolyticus</name>
    <dbReference type="NCBI Taxonomy" id="2932267"/>
    <lineage>
        <taxon>Archaea</taxon>
        <taxon>Methanobacteriati</taxon>
        <taxon>Methanobacteriota</taxon>
        <taxon>Stenosarchaea group</taxon>
        <taxon>Halobacteria</taxon>
        <taxon>Halobacteriales</taxon>
        <taxon>Natrialbaceae</taxon>
        <taxon>Halosolutus</taxon>
    </lineage>
</organism>
<evidence type="ECO:0000256" key="1">
    <source>
        <dbReference type="SAM" id="MobiDB-lite"/>
    </source>
</evidence>
<dbReference type="Proteomes" id="UP001595898">
    <property type="component" value="Unassembled WGS sequence"/>
</dbReference>
<reference evidence="2 3" key="1">
    <citation type="journal article" date="2019" name="Int. J. Syst. Evol. Microbiol.">
        <title>The Global Catalogue of Microorganisms (GCM) 10K type strain sequencing project: providing services to taxonomists for standard genome sequencing and annotation.</title>
        <authorList>
            <consortium name="The Broad Institute Genomics Platform"/>
            <consortium name="The Broad Institute Genome Sequencing Center for Infectious Disease"/>
            <person name="Wu L."/>
            <person name="Ma J."/>
        </authorList>
    </citation>
    <scope>NUCLEOTIDE SEQUENCE [LARGE SCALE GENOMIC DNA]</scope>
    <source>
        <strain evidence="2 3">WLHS5</strain>
    </source>
</reference>
<accession>A0ABD5PWQ6</accession>